<evidence type="ECO:0000313" key="7">
    <source>
        <dbReference type="EMBL" id="QIK50853.1"/>
    </source>
</evidence>
<organism evidence="7 8">
    <name type="scientific">Jeotgalibaca porci</name>
    <dbReference type="NCBI Taxonomy" id="1868793"/>
    <lineage>
        <taxon>Bacteria</taxon>
        <taxon>Bacillati</taxon>
        <taxon>Bacillota</taxon>
        <taxon>Bacilli</taxon>
        <taxon>Lactobacillales</taxon>
        <taxon>Carnobacteriaceae</taxon>
        <taxon>Jeotgalibaca</taxon>
    </lineage>
</organism>
<feature type="domain" description="Fe/B12 periplasmic-binding" evidence="6">
    <location>
        <begin position="50"/>
        <end position="309"/>
    </location>
</feature>
<dbReference type="SUPFAM" id="SSF53807">
    <property type="entry name" value="Helical backbone' metal receptor"/>
    <property type="match status" value="1"/>
</dbReference>
<dbReference type="Proteomes" id="UP000501830">
    <property type="component" value="Chromosome"/>
</dbReference>
<dbReference type="CDD" id="cd01140">
    <property type="entry name" value="FatB"/>
    <property type="match status" value="1"/>
</dbReference>
<accession>A0A6G7WF35</accession>
<keyword evidence="8" id="KW-1185">Reference proteome</keyword>
<feature type="chain" id="PRO_5038888013" evidence="5">
    <location>
        <begin position="20"/>
        <end position="309"/>
    </location>
</feature>
<comment type="similarity">
    <text evidence="2">Belongs to the bacterial solute-binding protein 8 family.</text>
</comment>
<reference evidence="7 8" key="1">
    <citation type="journal article" date="2017" name="Int. J. Syst. Evol. Microbiol.">
        <title>Jeotgalibaca porci sp. nov. and Jeotgalibaca arthritidis sp. nov., isolated from pigs, and emended description of the genus Jeotgalibaca.</title>
        <authorList>
            <person name="Zamora L."/>
            <person name="Perez-Sancho M."/>
            <person name="Dominguez L."/>
            <person name="Fernandez-Garayzabal J.F."/>
            <person name="Vela A.I."/>
        </authorList>
    </citation>
    <scope>NUCLEOTIDE SEQUENCE [LARGE SCALE GENOMIC DNA]</scope>
    <source>
        <strain evidence="7 8">CCUG 69148</strain>
    </source>
</reference>
<evidence type="ECO:0000259" key="6">
    <source>
        <dbReference type="PROSITE" id="PS50983"/>
    </source>
</evidence>
<comment type="subcellular location">
    <subcellularLocation>
        <location evidence="1">Cell envelope</location>
    </subcellularLocation>
</comment>
<dbReference type="GO" id="GO:0030288">
    <property type="term" value="C:outer membrane-bounded periplasmic space"/>
    <property type="evidence" value="ECO:0007669"/>
    <property type="project" value="TreeGrafter"/>
</dbReference>
<dbReference type="InterPro" id="IPR002491">
    <property type="entry name" value="ABC_transptr_periplasmic_BD"/>
</dbReference>
<evidence type="ECO:0000256" key="3">
    <source>
        <dbReference type="ARBA" id="ARBA00022448"/>
    </source>
</evidence>
<dbReference type="PANTHER" id="PTHR30532:SF28">
    <property type="entry name" value="PETROBACTIN-BINDING PROTEIN YCLQ"/>
    <property type="match status" value="1"/>
</dbReference>
<dbReference type="AlphaFoldDB" id="A0A6G7WF35"/>
<dbReference type="RefSeq" id="WP_166061893.1">
    <property type="nucleotide sequence ID" value="NZ_CP049889.1"/>
</dbReference>
<keyword evidence="3" id="KW-0813">Transport</keyword>
<dbReference type="GO" id="GO:1901678">
    <property type="term" value="P:iron coordination entity transport"/>
    <property type="evidence" value="ECO:0007669"/>
    <property type="project" value="UniProtKB-ARBA"/>
</dbReference>
<gene>
    <name evidence="7" type="ORF">G7058_01585</name>
</gene>
<evidence type="ECO:0000256" key="5">
    <source>
        <dbReference type="SAM" id="SignalP"/>
    </source>
</evidence>
<keyword evidence="4 5" id="KW-0732">Signal</keyword>
<protein>
    <submittedName>
        <fullName evidence="7">ABC transporter substrate-binding protein</fullName>
    </submittedName>
</protein>
<dbReference type="EMBL" id="CP049889">
    <property type="protein sequence ID" value="QIK50853.1"/>
    <property type="molecule type" value="Genomic_DNA"/>
</dbReference>
<evidence type="ECO:0000313" key="8">
    <source>
        <dbReference type="Proteomes" id="UP000501830"/>
    </source>
</evidence>
<name>A0A6G7WF35_9LACT</name>
<evidence type="ECO:0000256" key="2">
    <source>
        <dbReference type="ARBA" id="ARBA00008814"/>
    </source>
</evidence>
<dbReference type="PROSITE" id="PS51257">
    <property type="entry name" value="PROKAR_LIPOPROTEIN"/>
    <property type="match status" value="1"/>
</dbReference>
<dbReference type="Pfam" id="PF01497">
    <property type="entry name" value="Peripla_BP_2"/>
    <property type="match status" value="1"/>
</dbReference>
<dbReference type="KEGG" id="jpo:G7058_01585"/>
<feature type="signal peptide" evidence="5">
    <location>
        <begin position="1"/>
        <end position="19"/>
    </location>
</feature>
<dbReference type="PANTHER" id="PTHR30532">
    <property type="entry name" value="IRON III DICITRATE-BINDING PERIPLASMIC PROTEIN"/>
    <property type="match status" value="1"/>
</dbReference>
<dbReference type="Gene3D" id="3.40.50.1980">
    <property type="entry name" value="Nitrogenase molybdenum iron protein domain"/>
    <property type="match status" value="2"/>
</dbReference>
<dbReference type="PROSITE" id="PS50983">
    <property type="entry name" value="FE_B12_PBP"/>
    <property type="match status" value="1"/>
</dbReference>
<dbReference type="InterPro" id="IPR051313">
    <property type="entry name" value="Bact_iron-sidero_bind"/>
</dbReference>
<proteinExistence type="inferred from homology"/>
<dbReference type="GeneID" id="94551949"/>
<sequence length="309" mass="33729">MTKKLLTLLVALLFLGACQAPTSETVAKETVTVTVTDVIGEQEIPYQPERVVVYDFGMLDTMNALGLSENIIGAATNNVPGYLKDTVSEMENVGTLKEPDMEKLITLAPDLIIISGRLADFSEQLQEIAPVLQLSVDQTDYWGSVQHNIQVIADVFGVDAEPKVTELETEIADLKEKTTAFKEEEALLLLVNDGAISAFSSGSRFGQIFDVFGFTPVNAEIETSTHGQTIGYEGILEINPDILFVIDRSQAIQVDTAENLQLLDNAFITKTNAAQNERIIVLSPDLWYLSGGGLESTHLMIEEINAAFN</sequence>
<evidence type="ECO:0000256" key="1">
    <source>
        <dbReference type="ARBA" id="ARBA00004196"/>
    </source>
</evidence>
<evidence type="ECO:0000256" key="4">
    <source>
        <dbReference type="ARBA" id="ARBA00022729"/>
    </source>
</evidence>
<dbReference type="InterPro" id="IPR033870">
    <property type="entry name" value="FatB"/>
</dbReference>